<dbReference type="STRING" id="135826.KP77_17710"/>
<dbReference type="GO" id="GO:0003723">
    <property type="term" value="F:RNA binding"/>
    <property type="evidence" value="ECO:0007669"/>
    <property type="project" value="UniProtKB-KW"/>
</dbReference>
<dbReference type="Gene3D" id="3.10.290.10">
    <property type="entry name" value="RNA-binding S4 domain"/>
    <property type="match status" value="1"/>
</dbReference>
<dbReference type="PANTHER" id="PTHR13633:SF3">
    <property type="entry name" value="MITOCHONDRIAL TRANSCRIPTION RESCUE FACTOR 1"/>
    <property type="match status" value="1"/>
</dbReference>
<dbReference type="Pfam" id="PF21278">
    <property type="entry name" value="YlmH_1st"/>
    <property type="match status" value="1"/>
</dbReference>
<dbReference type="RefSeq" id="WP_041122332.1">
    <property type="nucleotide sequence ID" value="NZ_JXRQ01000017.1"/>
</dbReference>
<evidence type="ECO:0000259" key="2">
    <source>
        <dbReference type="SMART" id="SM00363"/>
    </source>
</evidence>
<evidence type="ECO:0000313" key="4">
    <source>
        <dbReference type="Proteomes" id="UP000031950"/>
    </source>
</evidence>
<dbReference type="SUPFAM" id="SSF55174">
    <property type="entry name" value="Alpha-L RNA-binding motif"/>
    <property type="match status" value="1"/>
</dbReference>
<gene>
    <name evidence="3" type="ORF">KP77_17710</name>
</gene>
<dbReference type="EMBL" id="JXRQ01000017">
    <property type="protein sequence ID" value="KIL50396.1"/>
    <property type="molecule type" value="Genomic_DNA"/>
</dbReference>
<keyword evidence="1" id="KW-0694">RNA-binding</keyword>
<dbReference type="InterPro" id="IPR048443">
    <property type="entry name" value="RqcP2_N"/>
</dbReference>
<dbReference type="Pfam" id="PF01479">
    <property type="entry name" value="S4"/>
    <property type="match status" value="1"/>
</dbReference>
<dbReference type="PANTHER" id="PTHR13633">
    <property type="entry name" value="MITOCHONDRIAL TRANSCRIPTION RESCUE FACTOR 1"/>
    <property type="match status" value="1"/>
</dbReference>
<organism evidence="3 4">
    <name type="scientific">Jeotgalibacillus alimentarius</name>
    <dbReference type="NCBI Taxonomy" id="135826"/>
    <lineage>
        <taxon>Bacteria</taxon>
        <taxon>Bacillati</taxon>
        <taxon>Bacillota</taxon>
        <taxon>Bacilli</taxon>
        <taxon>Bacillales</taxon>
        <taxon>Caryophanaceae</taxon>
        <taxon>Jeotgalibacillus</taxon>
    </lineage>
</organism>
<dbReference type="InterPro" id="IPR036986">
    <property type="entry name" value="S4_RNA-bd_sf"/>
</dbReference>
<reference evidence="3 4" key="1">
    <citation type="submission" date="2015-01" db="EMBL/GenBank/DDBJ databases">
        <title>Genome sequence of Jeotgalibacillus alimentarius.</title>
        <authorList>
            <person name="Goh K.M."/>
            <person name="Chan K.-G."/>
            <person name="Yaakop A.S."/>
            <person name="Ee R."/>
            <person name="Gan H.M."/>
            <person name="Chan C.S."/>
        </authorList>
    </citation>
    <scope>NUCLEOTIDE SEQUENCE [LARGE SCALE GENOMIC DNA]</scope>
    <source>
        <strain evidence="3 4">YKJ-13</strain>
    </source>
</reference>
<dbReference type="AlphaFoldDB" id="A0A0C2W1A1"/>
<dbReference type="Gene3D" id="3.30.70.330">
    <property type="match status" value="1"/>
</dbReference>
<proteinExistence type="predicted"/>
<dbReference type="Pfam" id="PF17774">
    <property type="entry name" value="YlmH_RBD"/>
    <property type="match status" value="1"/>
</dbReference>
<dbReference type="Proteomes" id="UP000031950">
    <property type="component" value="Unassembled WGS sequence"/>
</dbReference>
<keyword evidence="4" id="KW-1185">Reference proteome</keyword>
<feature type="domain" description="RNA-binding S4" evidence="2">
    <location>
        <begin position="181"/>
        <end position="243"/>
    </location>
</feature>
<dbReference type="InterPro" id="IPR012677">
    <property type="entry name" value="Nucleotide-bd_a/b_plait_sf"/>
</dbReference>
<sequence>MTVYQHFREEEKGFIDQVLDWKQDVEFKYAPRLTHFLDPRQQFIIQSIIGSAGEIKASFDGGTDESERKRAFIYPEYLIPSEEDFELSLLDVGFPSKFVQLTHGDILGSLMGLGIKREALGDILAAKDSIQIITSKDMKDFLMMNFIQAGKAKVNVTEEKWENIIQPENRWSEKNVLVSSMRLDTVIASSLNLSRQKAQLLIQGGRVKVNFRQEEKTSFELDQGDMISVRGHGRMRVGERSGMTKKEKIRLNFYFLQS</sequence>
<evidence type="ECO:0000256" key="1">
    <source>
        <dbReference type="PROSITE-ProRule" id="PRU00182"/>
    </source>
</evidence>
<dbReference type="OrthoDB" id="9812787at2"/>
<name>A0A0C2W1A1_9BACL</name>
<dbReference type="InterPro" id="IPR040591">
    <property type="entry name" value="RqcP2_RBD"/>
</dbReference>
<protein>
    <recommendedName>
        <fullName evidence="2">RNA-binding S4 domain-containing protein</fullName>
    </recommendedName>
</protein>
<comment type="caution">
    <text evidence="3">The sequence shown here is derived from an EMBL/GenBank/DDBJ whole genome shotgun (WGS) entry which is preliminary data.</text>
</comment>
<dbReference type="SMART" id="SM00363">
    <property type="entry name" value="S4"/>
    <property type="match status" value="1"/>
</dbReference>
<dbReference type="PROSITE" id="PS50889">
    <property type="entry name" value="S4"/>
    <property type="match status" value="1"/>
</dbReference>
<dbReference type="PATRIC" id="fig|135826.4.peg.1766"/>
<dbReference type="Gene3D" id="3.30.1370.160">
    <property type="match status" value="1"/>
</dbReference>
<dbReference type="CDD" id="cd00165">
    <property type="entry name" value="S4"/>
    <property type="match status" value="1"/>
</dbReference>
<evidence type="ECO:0000313" key="3">
    <source>
        <dbReference type="EMBL" id="KIL50396.1"/>
    </source>
</evidence>
<dbReference type="InterPro" id="IPR002942">
    <property type="entry name" value="S4_RNA-bd"/>
</dbReference>
<accession>A0A0C2W1A1</accession>